<keyword evidence="3" id="KW-1185">Reference proteome</keyword>
<evidence type="ECO:0000313" key="3">
    <source>
        <dbReference type="Proteomes" id="UP001160390"/>
    </source>
</evidence>
<feature type="region of interest" description="Disordered" evidence="1">
    <location>
        <begin position="1"/>
        <end position="31"/>
    </location>
</feature>
<dbReference type="AlphaFoldDB" id="A0AA35M8D4"/>
<gene>
    <name evidence="2" type="ORF">CCHLO57077_00006264</name>
</gene>
<feature type="compositionally biased region" description="Polar residues" evidence="1">
    <location>
        <begin position="19"/>
        <end position="31"/>
    </location>
</feature>
<organism evidence="2 3">
    <name type="scientific">Clonostachys chloroleuca</name>
    <dbReference type="NCBI Taxonomy" id="1926264"/>
    <lineage>
        <taxon>Eukaryota</taxon>
        <taxon>Fungi</taxon>
        <taxon>Dikarya</taxon>
        <taxon>Ascomycota</taxon>
        <taxon>Pezizomycotina</taxon>
        <taxon>Sordariomycetes</taxon>
        <taxon>Hypocreomycetidae</taxon>
        <taxon>Hypocreales</taxon>
        <taxon>Bionectriaceae</taxon>
        <taxon>Clonostachys</taxon>
    </lineage>
</organism>
<comment type="caution">
    <text evidence="2">The sequence shown here is derived from an EMBL/GenBank/DDBJ whole genome shotgun (WGS) entry which is preliminary data.</text>
</comment>
<evidence type="ECO:0000313" key="2">
    <source>
        <dbReference type="EMBL" id="CAI6092094.1"/>
    </source>
</evidence>
<name>A0AA35M8D4_9HYPO</name>
<proteinExistence type="predicted"/>
<reference evidence="2" key="1">
    <citation type="submission" date="2023-01" db="EMBL/GenBank/DDBJ databases">
        <authorList>
            <person name="Piombo E."/>
        </authorList>
    </citation>
    <scope>NUCLEOTIDE SEQUENCE</scope>
</reference>
<protein>
    <submittedName>
        <fullName evidence="2">Uncharacterized protein</fullName>
    </submittedName>
</protein>
<feature type="compositionally biased region" description="Polar residues" evidence="1">
    <location>
        <begin position="1"/>
        <end position="11"/>
    </location>
</feature>
<dbReference type="EMBL" id="CABFNP030001195">
    <property type="protein sequence ID" value="CAI6092094.1"/>
    <property type="molecule type" value="Genomic_DNA"/>
</dbReference>
<sequence length="164" mass="18794">MDSKQHQSSSSDTHKVSPENDTLESTQPHHQPQRTFKLFEFNYAFGCDAHHFIFIQRESNSEALATFEENLGVDMDCGAIQVYSRIFTETDLKNIQASCLEILAAFSATSDYVTYRAILGKIEVESCDDSEWFDETFSAKYPYWDKGFNIDSSQVIDLEKDIFV</sequence>
<evidence type="ECO:0000256" key="1">
    <source>
        <dbReference type="SAM" id="MobiDB-lite"/>
    </source>
</evidence>
<dbReference type="Proteomes" id="UP001160390">
    <property type="component" value="Unassembled WGS sequence"/>
</dbReference>
<accession>A0AA35M8D4</accession>